<dbReference type="AlphaFoldDB" id="A0A9P6Q2R2"/>
<feature type="compositionally biased region" description="Acidic residues" evidence="1">
    <location>
        <begin position="13"/>
        <end position="24"/>
    </location>
</feature>
<protein>
    <submittedName>
        <fullName evidence="2">Uncharacterized protein</fullName>
    </submittedName>
</protein>
<dbReference type="EMBL" id="JAAAJA010000227">
    <property type="protein sequence ID" value="KAG0258223.1"/>
    <property type="molecule type" value="Genomic_DNA"/>
</dbReference>
<gene>
    <name evidence="2" type="ORF">BG011_003414</name>
</gene>
<evidence type="ECO:0000313" key="2">
    <source>
        <dbReference type="EMBL" id="KAG0258223.1"/>
    </source>
</evidence>
<keyword evidence="3" id="KW-1185">Reference proteome</keyword>
<organism evidence="2 3">
    <name type="scientific">Mortierella polycephala</name>
    <dbReference type="NCBI Taxonomy" id="41804"/>
    <lineage>
        <taxon>Eukaryota</taxon>
        <taxon>Fungi</taxon>
        <taxon>Fungi incertae sedis</taxon>
        <taxon>Mucoromycota</taxon>
        <taxon>Mortierellomycotina</taxon>
        <taxon>Mortierellomycetes</taxon>
        <taxon>Mortierellales</taxon>
        <taxon>Mortierellaceae</taxon>
        <taxon>Mortierella</taxon>
    </lineage>
</organism>
<proteinExistence type="predicted"/>
<feature type="region of interest" description="Disordered" evidence="1">
    <location>
        <begin position="1"/>
        <end position="26"/>
    </location>
</feature>
<evidence type="ECO:0000313" key="3">
    <source>
        <dbReference type="Proteomes" id="UP000726737"/>
    </source>
</evidence>
<name>A0A9P6Q2R2_9FUNG</name>
<accession>A0A9P6Q2R2</accession>
<evidence type="ECO:0000256" key="1">
    <source>
        <dbReference type="SAM" id="MobiDB-lite"/>
    </source>
</evidence>
<sequence length="123" mass="13308">MENKHFEMTIPEDAGEADNSDETESYPQQIPLQALHLRSGNGSDDEAQEASHLQGPIVTTDTIAESLPVVSVANGSSESPDNDINLSTATETAKWYFVAGPGNDQTNDGPKMILKHKCSTEYE</sequence>
<reference evidence="2" key="1">
    <citation type="journal article" date="2020" name="Fungal Divers.">
        <title>Resolving the Mortierellaceae phylogeny through synthesis of multi-gene phylogenetics and phylogenomics.</title>
        <authorList>
            <person name="Vandepol N."/>
            <person name="Liber J."/>
            <person name="Desiro A."/>
            <person name="Na H."/>
            <person name="Kennedy M."/>
            <person name="Barry K."/>
            <person name="Grigoriev I.V."/>
            <person name="Miller A.N."/>
            <person name="O'Donnell K."/>
            <person name="Stajich J.E."/>
            <person name="Bonito G."/>
        </authorList>
    </citation>
    <scope>NUCLEOTIDE SEQUENCE</scope>
    <source>
        <strain evidence="2">KOD948</strain>
    </source>
</reference>
<comment type="caution">
    <text evidence="2">The sequence shown here is derived from an EMBL/GenBank/DDBJ whole genome shotgun (WGS) entry which is preliminary data.</text>
</comment>
<dbReference type="Proteomes" id="UP000726737">
    <property type="component" value="Unassembled WGS sequence"/>
</dbReference>